<organism evidence="2 3">
    <name type="scientific">Nosema bombycis (strain CQ1 / CVCC 102059)</name>
    <name type="common">Microsporidian parasite</name>
    <name type="synonym">Pebrine of silkworm</name>
    <dbReference type="NCBI Taxonomy" id="578461"/>
    <lineage>
        <taxon>Eukaryota</taxon>
        <taxon>Fungi</taxon>
        <taxon>Fungi incertae sedis</taxon>
        <taxon>Microsporidia</taxon>
        <taxon>Nosematidae</taxon>
        <taxon>Nosema</taxon>
    </lineage>
</organism>
<name>R0MPG7_NOSB1</name>
<feature type="transmembrane region" description="Helical" evidence="1">
    <location>
        <begin position="29"/>
        <end position="49"/>
    </location>
</feature>
<keyword evidence="1" id="KW-0472">Membrane</keyword>
<gene>
    <name evidence="2" type="ORF">NBO_16g0049</name>
</gene>
<dbReference type="HOGENOM" id="CLU_2850283_0_0_1"/>
<evidence type="ECO:0000313" key="2">
    <source>
        <dbReference type="EMBL" id="EOB14763.1"/>
    </source>
</evidence>
<dbReference type="EMBL" id="KB908924">
    <property type="protein sequence ID" value="EOB14763.1"/>
    <property type="molecule type" value="Genomic_DNA"/>
</dbReference>
<protein>
    <submittedName>
        <fullName evidence="2">Uncharacterized protein</fullName>
    </submittedName>
</protein>
<evidence type="ECO:0000256" key="1">
    <source>
        <dbReference type="SAM" id="Phobius"/>
    </source>
</evidence>
<evidence type="ECO:0000313" key="3">
    <source>
        <dbReference type="Proteomes" id="UP000016927"/>
    </source>
</evidence>
<dbReference type="Proteomes" id="UP000016927">
    <property type="component" value="Unassembled WGS sequence"/>
</dbReference>
<proteinExistence type="predicted"/>
<keyword evidence="1" id="KW-1133">Transmembrane helix</keyword>
<dbReference type="AlphaFoldDB" id="R0MPG7"/>
<sequence>MEDLVNGKKIGGNFFKRTLRRVGDFFMKYLFINLFILIMGIPILIRLIFKRNDRRELTFDEDDSN</sequence>
<accession>R0MPG7</accession>
<reference evidence="2 3" key="1">
    <citation type="journal article" date="2013" name="BMC Genomics">
        <title>Comparative genomics of parasitic silkworm microsporidia reveal an association between genome expansion and host adaptation.</title>
        <authorList>
            <person name="Pan G."/>
            <person name="Xu J."/>
            <person name="Li T."/>
            <person name="Xia Q."/>
            <person name="Liu S.L."/>
            <person name="Zhang G."/>
            <person name="Li S."/>
            <person name="Li C."/>
            <person name="Liu H."/>
            <person name="Yang L."/>
            <person name="Liu T."/>
            <person name="Zhang X."/>
            <person name="Wu Z."/>
            <person name="Fan W."/>
            <person name="Dang X."/>
            <person name="Xiang H."/>
            <person name="Tao M."/>
            <person name="Li Y."/>
            <person name="Hu J."/>
            <person name="Li Z."/>
            <person name="Lin L."/>
            <person name="Luo J."/>
            <person name="Geng L."/>
            <person name="Wang L."/>
            <person name="Long M."/>
            <person name="Wan Y."/>
            <person name="He N."/>
            <person name="Zhang Z."/>
            <person name="Lu C."/>
            <person name="Keeling P.J."/>
            <person name="Wang J."/>
            <person name="Xiang Z."/>
            <person name="Zhou Z."/>
        </authorList>
    </citation>
    <scope>NUCLEOTIDE SEQUENCE [LARGE SCALE GENOMIC DNA]</scope>
    <source>
        <strain evidence="3">CQ1 / CVCC 102059</strain>
    </source>
</reference>
<keyword evidence="1" id="KW-0812">Transmembrane</keyword>
<dbReference type="VEuPathDB" id="MicrosporidiaDB:NBO_16g0049"/>
<keyword evidence="3" id="KW-1185">Reference proteome</keyword>